<evidence type="ECO:0000313" key="1">
    <source>
        <dbReference type="EMBL" id="NMP24129.1"/>
    </source>
</evidence>
<keyword evidence="2" id="KW-1185">Reference proteome</keyword>
<dbReference type="AlphaFoldDB" id="A0A7Y0L906"/>
<organism evidence="1 2">
    <name type="scientific">Sulfobacillus harzensis</name>
    <dbReference type="NCBI Taxonomy" id="2729629"/>
    <lineage>
        <taxon>Bacteria</taxon>
        <taxon>Bacillati</taxon>
        <taxon>Bacillota</taxon>
        <taxon>Clostridia</taxon>
        <taxon>Eubacteriales</taxon>
        <taxon>Clostridiales Family XVII. Incertae Sedis</taxon>
        <taxon>Sulfobacillus</taxon>
    </lineage>
</organism>
<evidence type="ECO:0000313" key="2">
    <source>
        <dbReference type="Proteomes" id="UP000533476"/>
    </source>
</evidence>
<sequence length="69" mass="7861">MAWPSFMEFYAQLPQDRLERLITNLGELPSGTDNDTPADSSMVHTALAIATHLLREYHEWLSQALERSS</sequence>
<name>A0A7Y0L906_9FIRM</name>
<comment type="caution">
    <text evidence="1">The sequence shown here is derived from an EMBL/GenBank/DDBJ whole genome shotgun (WGS) entry which is preliminary data.</text>
</comment>
<reference evidence="1 2" key="1">
    <citation type="submission" date="2020-04" db="EMBL/GenBank/DDBJ databases">
        <authorList>
            <person name="Zhang R."/>
            <person name="Schippers A."/>
        </authorList>
    </citation>
    <scope>NUCLEOTIDE SEQUENCE [LARGE SCALE GENOMIC DNA]</scope>
    <source>
        <strain evidence="1 2">DSM 109850</strain>
    </source>
</reference>
<accession>A0A7Y0L906</accession>
<gene>
    <name evidence="1" type="ORF">HIJ39_17495</name>
</gene>
<dbReference type="EMBL" id="JABBVZ010000086">
    <property type="protein sequence ID" value="NMP24129.1"/>
    <property type="molecule type" value="Genomic_DNA"/>
</dbReference>
<dbReference type="RefSeq" id="WP_169101980.1">
    <property type="nucleotide sequence ID" value="NZ_JABBVZ010000086.1"/>
</dbReference>
<protein>
    <submittedName>
        <fullName evidence="1">Uncharacterized protein</fullName>
    </submittedName>
</protein>
<dbReference type="Proteomes" id="UP000533476">
    <property type="component" value="Unassembled WGS sequence"/>
</dbReference>
<proteinExistence type="predicted"/>